<feature type="compositionally biased region" description="Basic and acidic residues" evidence="1">
    <location>
        <begin position="155"/>
        <end position="176"/>
    </location>
</feature>
<feature type="region of interest" description="Disordered" evidence="1">
    <location>
        <begin position="424"/>
        <end position="445"/>
    </location>
</feature>
<reference evidence="3" key="1">
    <citation type="submission" date="2020-11" db="EMBL/GenBank/DDBJ databases">
        <authorList>
            <consortium name="DOE Joint Genome Institute"/>
            <person name="Ahrendt S."/>
            <person name="Riley R."/>
            <person name="Andreopoulos W."/>
            <person name="Labutti K."/>
            <person name="Pangilinan J."/>
            <person name="Ruiz-Duenas F.J."/>
            <person name="Barrasa J.M."/>
            <person name="Sanchez-Garcia M."/>
            <person name="Camarero S."/>
            <person name="Miyauchi S."/>
            <person name="Serrano A."/>
            <person name="Linde D."/>
            <person name="Babiker R."/>
            <person name="Drula E."/>
            <person name="Ayuso-Fernandez I."/>
            <person name="Pacheco R."/>
            <person name="Padilla G."/>
            <person name="Ferreira P."/>
            <person name="Barriuso J."/>
            <person name="Kellner H."/>
            <person name="Castanera R."/>
            <person name="Alfaro M."/>
            <person name="Ramirez L."/>
            <person name="Pisabarro A.G."/>
            <person name="Kuo A."/>
            <person name="Tritt A."/>
            <person name="Lipzen A."/>
            <person name="He G."/>
            <person name="Yan M."/>
            <person name="Ng V."/>
            <person name="Cullen D."/>
            <person name="Martin F."/>
            <person name="Rosso M.-N."/>
            <person name="Henrissat B."/>
            <person name="Hibbett D."/>
            <person name="Martinez A.T."/>
            <person name="Grigoriev I.V."/>
        </authorList>
    </citation>
    <scope>NUCLEOTIDE SEQUENCE</scope>
    <source>
        <strain evidence="3">CBS 506.95</strain>
    </source>
</reference>
<sequence>MASASARSSEKAGNQSVQSLIHAIAPEIANSSNGQLSSAEVSTRLTDRLIELVGTEGMSSGAEKRNERGELVNEEGLPIIEITEPADPTDLRTNVSKPIPVVVEPLIPLDTLPEDTRAKLRAKRDRILDLLEEEEKQNLLADKRREVQQIMEGARGNREISTKDKERNREAKELQKKMGRALLQDISKAKEQERQDQEVQRLRDEELDRDKKRSPSMKKKTVAFVEFAEHIDEIGSASEASTSDALANVSESKKLKRPTRMSQALLDRHPMKQNVVERVPGLQPMIARAILPTDNVPDSDDESDPDTAPDSETETEEDEPFETDDLDFDFAQHQREIALEYYHQRGIVGQDAARAMANHSHNDTFSTSQASDKPAISQFKATRLASAYNASAPSSSMQTTSLGESIIPTTSTRVIQKALRTGQLDSDGNLIGGDDESASEEENEGLQEVLELLQKGEVYNLGPDGEYLHTIPPTASQPSPSDPSLLKGDLPLPSMRSKTSKFKLSRSAAGRPATSPSSISIPSRPSDLRSASVTPISHEGRSSPKMDTTTPLAMTVGERIMPPSTHTSDPIPPPFSMIVDSPSFPAHANGAILGPSKLQQTPPLTSSATLEFNRRSEPSHDPTAMIVESPSFSAPGSVSNSRERPPTILSTMVRESALANRSPPIVHDEDKPKKISRFKAERMI</sequence>
<feature type="region of interest" description="Disordered" evidence="1">
    <location>
        <begin position="464"/>
        <end position="549"/>
    </location>
</feature>
<evidence type="ECO:0000313" key="4">
    <source>
        <dbReference type="Proteomes" id="UP000807306"/>
    </source>
</evidence>
<gene>
    <name evidence="3" type="ORF">CPB83DRAFT_874093</name>
</gene>
<evidence type="ECO:0000313" key="3">
    <source>
        <dbReference type="EMBL" id="KAF9532173.1"/>
    </source>
</evidence>
<dbReference type="Pfam" id="PF12927">
    <property type="entry name" value="DUF3835"/>
    <property type="match status" value="2"/>
</dbReference>
<protein>
    <recommendedName>
        <fullName evidence="2">DUF3835 domain-containing protein</fullName>
    </recommendedName>
</protein>
<feature type="compositionally biased region" description="Basic and acidic residues" evidence="1">
    <location>
        <begin position="666"/>
        <end position="684"/>
    </location>
</feature>
<feature type="compositionally biased region" description="Polar residues" evidence="1">
    <location>
        <begin position="630"/>
        <end position="640"/>
    </location>
</feature>
<feature type="region of interest" description="Disordered" evidence="1">
    <location>
        <begin position="612"/>
        <end position="646"/>
    </location>
</feature>
<feature type="region of interest" description="Disordered" evidence="1">
    <location>
        <begin position="153"/>
        <end position="218"/>
    </location>
</feature>
<accession>A0A9P6JTR0</accession>
<evidence type="ECO:0000256" key="1">
    <source>
        <dbReference type="SAM" id="MobiDB-lite"/>
    </source>
</evidence>
<dbReference type="Proteomes" id="UP000807306">
    <property type="component" value="Unassembled WGS sequence"/>
</dbReference>
<feature type="compositionally biased region" description="Low complexity" evidence="1">
    <location>
        <begin position="515"/>
        <end position="525"/>
    </location>
</feature>
<feature type="region of interest" description="Disordered" evidence="1">
    <location>
        <begin position="659"/>
        <end position="684"/>
    </location>
</feature>
<dbReference type="OrthoDB" id="21413at2759"/>
<feature type="compositionally biased region" description="Acidic residues" evidence="1">
    <location>
        <begin position="297"/>
        <end position="323"/>
    </location>
</feature>
<comment type="caution">
    <text evidence="3">The sequence shown here is derived from an EMBL/GenBank/DDBJ whole genome shotgun (WGS) entry which is preliminary data.</text>
</comment>
<feature type="region of interest" description="Disordered" evidence="1">
    <location>
        <begin position="292"/>
        <end position="323"/>
    </location>
</feature>
<evidence type="ECO:0000259" key="2">
    <source>
        <dbReference type="Pfam" id="PF12927"/>
    </source>
</evidence>
<organism evidence="3 4">
    <name type="scientific">Crepidotus variabilis</name>
    <dbReference type="NCBI Taxonomy" id="179855"/>
    <lineage>
        <taxon>Eukaryota</taxon>
        <taxon>Fungi</taxon>
        <taxon>Dikarya</taxon>
        <taxon>Basidiomycota</taxon>
        <taxon>Agaricomycotina</taxon>
        <taxon>Agaricomycetes</taxon>
        <taxon>Agaricomycetidae</taxon>
        <taxon>Agaricales</taxon>
        <taxon>Agaricineae</taxon>
        <taxon>Crepidotaceae</taxon>
        <taxon>Crepidotus</taxon>
    </lineage>
</organism>
<feature type="domain" description="DUF3835" evidence="2">
    <location>
        <begin position="664"/>
        <end position="683"/>
    </location>
</feature>
<feature type="compositionally biased region" description="Acidic residues" evidence="1">
    <location>
        <begin position="433"/>
        <end position="445"/>
    </location>
</feature>
<proteinExistence type="predicted"/>
<feature type="region of interest" description="Disordered" evidence="1">
    <location>
        <begin position="238"/>
        <end position="264"/>
    </location>
</feature>
<dbReference type="InterPro" id="IPR024325">
    <property type="entry name" value="DUF3835"/>
</dbReference>
<feature type="domain" description="DUF3835" evidence="2">
    <location>
        <begin position="315"/>
        <end position="384"/>
    </location>
</feature>
<keyword evidence="4" id="KW-1185">Reference proteome</keyword>
<name>A0A9P6JTR0_9AGAR</name>
<dbReference type="EMBL" id="MU157832">
    <property type="protein sequence ID" value="KAF9532173.1"/>
    <property type="molecule type" value="Genomic_DNA"/>
</dbReference>
<dbReference type="AlphaFoldDB" id="A0A9P6JTR0"/>
<feature type="compositionally biased region" description="Basic and acidic residues" evidence="1">
    <location>
        <begin position="187"/>
        <end position="213"/>
    </location>
</feature>